<dbReference type="PIRSF" id="PIRSF011570">
    <property type="entry name" value="SpoVAD"/>
    <property type="match status" value="1"/>
</dbReference>
<dbReference type="AlphaFoldDB" id="A0A9D1HW75"/>
<organism evidence="1 2">
    <name type="scientific">Candidatus Fimihabitans intestinipullorum</name>
    <dbReference type="NCBI Taxonomy" id="2840820"/>
    <lineage>
        <taxon>Bacteria</taxon>
        <taxon>Bacillati</taxon>
        <taxon>Mycoplasmatota</taxon>
        <taxon>Mycoplasmatota incertae sedis</taxon>
        <taxon>Candidatus Fimihabitans</taxon>
    </lineage>
</organism>
<proteinExistence type="predicted"/>
<dbReference type="Gene3D" id="3.40.47.40">
    <property type="entry name" value="Stage V sporulation protein AD"/>
    <property type="match status" value="1"/>
</dbReference>
<name>A0A9D1HW75_9BACT</name>
<sequence length="329" mass="36356">MTIRYKNVYINETSTITGPYEQKGPLNNYFDKSYDDLYFKQPTWEQAESKLIEESVDLLLLKIGKTRFDIDLFISGDLLNQITASNYAASRLGIPFLGVYSACASSVEGLIVGANMIESKMIKNCITSVSSHNNAAEKQFRYPVEYGGPKPKTATITATGSASAYLSYNKANIKVDSATIGIVQDLGIKDAFHMGAVMAPAAAHTLYQHLKDTKREIGYYDLILTGDLGDYGKQILIDFMQTEYNITLKNYEDTGCLLYDPESEDRMAGGSGPACAPLVTYSYIFEKMRKKEYQHVLLIATGALMSPTMVNQKLSIPSIAHAISLEAIE</sequence>
<gene>
    <name evidence="1" type="ORF">IAD49_02740</name>
</gene>
<comment type="caution">
    <text evidence="1">The sequence shown here is derived from an EMBL/GenBank/DDBJ whole genome shotgun (WGS) entry which is preliminary data.</text>
</comment>
<dbReference type="NCBIfam" id="NF006160">
    <property type="entry name" value="PRK08304.1"/>
    <property type="match status" value="1"/>
</dbReference>
<evidence type="ECO:0000313" key="2">
    <source>
        <dbReference type="Proteomes" id="UP000824087"/>
    </source>
</evidence>
<dbReference type="InterPro" id="IPR038369">
    <property type="entry name" value="SpoVAD_sf"/>
</dbReference>
<reference evidence="1" key="2">
    <citation type="journal article" date="2021" name="PeerJ">
        <title>Extensive microbial diversity within the chicken gut microbiome revealed by metagenomics and culture.</title>
        <authorList>
            <person name="Gilroy R."/>
            <person name="Ravi A."/>
            <person name="Getino M."/>
            <person name="Pursley I."/>
            <person name="Horton D.L."/>
            <person name="Alikhan N.F."/>
            <person name="Baker D."/>
            <person name="Gharbi K."/>
            <person name="Hall N."/>
            <person name="Watson M."/>
            <person name="Adriaenssens E.M."/>
            <person name="Foster-Nyarko E."/>
            <person name="Jarju S."/>
            <person name="Secka A."/>
            <person name="Antonio M."/>
            <person name="Oren A."/>
            <person name="Chaudhuri R.R."/>
            <person name="La Ragione R."/>
            <person name="Hildebrand F."/>
            <person name="Pallen M.J."/>
        </authorList>
    </citation>
    <scope>NUCLEOTIDE SEQUENCE</scope>
    <source>
        <strain evidence="1">CHK197-8231</strain>
    </source>
</reference>
<protein>
    <submittedName>
        <fullName evidence="1">Stage V sporulation protein AD</fullName>
    </submittedName>
</protein>
<dbReference type="GO" id="GO:0016746">
    <property type="term" value="F:acyltransferase activity"/>
    <property type="evidence" value="ECO:0007669"/>
    <property type="project" value="InterPro"/>
</dbReference>
<reference evidence="1" key="1">
    <citation type="submission" date="2020-10" db="EMBL/GenBank/DDBJ databases">
        <authorList>
            <person name="Gilroy R."/>
        </authorList>
    </citation>
    <scope>NUCLEOTIDE SEQUENCE</scope>
    <source>
        <strain evidence="1">CHK197-8231</strain>
    </source>
</reference>
<dbReference type="SUPFAM" id="SSF53901">
    <property type="entry name" value="Thiolase-like"/>
    <property type="match status" value="1"/>
</dbReference>
<dbReference type="Proteomes" id="UP000824087">
    <property type="component" value="Unassembled WGS sequence"/>
</dbReference>
<dbReference type="Pfam" id="PF07451">
    <property type="entry name" value="SpoVAD"/>
    <property type="match status" value="1"/>
</dbReference>
<dbReference type="EMBL" id="DVML01000016">
    <property type="protein sequence ID" value="HIU22480.1"/>
    <property type="molecule type" value="Genomic_DNA"/>
</dbReference>
<dbReference type="InterPro" id="IPR016039">
    <property type="entry name" value="Thiolase-like"/>
</dbReference>
<accession>A0A9D1HW75</accession>
<dbReference type="InterPro" id="IPR010894">
    <property type="entry name" value="SpoVAD"/>
</dbReference>
<evidence type="ECO:0000313" key="1">
    <source>
        <dbReference type="EMBL" id="HIU22480.1"/>
    </source>
</evidence>